<dbReference type="Gene3D" id="3.40.50.2000">
    <property type="entry name" value="Glycogen Phosphorylase B"/>
    <property type="match status" value="2"/>
</dbReference>
<dbReference type="PANTHER" id="PTHR12526">
    <property type="entry name" value="GLYCOSYLTRANSFERASE"/>
    <property type="match status" value="1"/>
</dbReference>
<evidence type="ECO:0000313" key="4">
    <source>
        <dbReference type="EMBL" id="EPC89851.1"/>
    </source>
</evidence>
<organism evidence="4 5">
    <name type="scientific">Lacticaseibacillus paracasei subsp. paracasei Lpp49</name>
    <dbReference type="NCBI Taxonomy" id="1256213"/>
    <lineage>
        <taxon>Bacteria</taxon>
        <taxon>Bacillati</taxon>
        <taxon>Bacillota</taxon>
        <taxon>Bacilli</taxon>
        <taxon>Lactobacillales</taxon>
        <taxon>Lactobacillaceae</taxon>
        <taxon>Lacticaseibacillus</taxon>
    </lineage>
</organism>
<dbReference type="Proteomes" id="UP000014310">
    <property type="component" value="Unassembled WGS sequence"/>
</dbReference>
<dbReference type="InterPro" id="IPR001296">
    <property type="entry name" value="Glyco_trans_1"/>
</dbReference>
<evidence type="ECO:0000259" key="3">
    <source>
        <dbReference type="Pfam" id="PF13477"/>
    </source>
</evidence>
<sequence length="392" mass="44939">MYKVLIVSAAANMIWQFNKHNIEILQQQGAEVVVATNFQDPGTITKGEVEKMTSWMKKNNILYYQVDFKRGMGTFSTNIRVLGQLRKIIKQQNIDIIQSQSPIGGVLARIAGFLEHRTNIYTAHGFHFFRGAPWYYWLIFYPIEYMFSFITDVLIVINDEDYFRAKKFHAKKVFQINGVGVDIDARMKIGFDKRQQIRSALRNQLGLATNDFMLLNVGEISKRKNQATIIDALGRINDQHIHLFIAGIGPKKEELQRLAIKDGVEKQIHFLGYRNDITALSFAADLNVFSSRQEGLALGGLEAIVDGLYLVGSDVRGIRDYIINDKLGRTFPPDDDKRLAQIIVGLRETRPRVPITELKKLYQYDYKYVDKKMTSIYKAAIVDIDRCRSGQK</sequence>
<gene>
    <name evidence="4" type="ORF">Lpp49_12261</name>
</gene>
<dbReference type="Pfam" id="PF00534">
    <property type="entry name" value="Glycos_transf_1"/>
    <property type="match status" value="1"/>
</dbReference>
<dbReference type="InterPro" id="IPR028098">
    <property type="entry name" value="Glyco_trans_4-like_N"/>
</dbReference>
<feature type="transmembrane region" description="Helical" evidence="1">
    <location>
        <begin position="134"/>
        <end position="157"/>
    </location>
</feature>
<evidence type="ECO:0000259" key="2">
    <source>
        <dbReference type="Pfam" id="PF00534"/>
    </source>
</evidence>
<proteinExistence type="predicted"/>
<evidence type="ECO:0000256" key="1">
    <source>
        <dbReference type="SAM" id="Phobius"/>
    </source>
</evidence>
<name>A0ABC9T9M6_LACPA</name>
<keyword evidence="1" id="KW-0812">Transmembrane</keyword>
<dbReference type="AlphaFoldDB" id="A0ABC9T9M6"/>
<feature type="domain" description="Glycosyltransferase subfamily 4-like N-terminal" evidence="3">
    <location>
        <begin position="3"/>
        <end position="154"/>
    </location>
</feature>
<dbReference type="SUPFAM" id="SSF53756">
    <property type="entry name" value="UDP-Glycosyltransferase/glycogen phosphorylase"/>
    <property type="match status" value="1"/>
</dbReference>
<keyword evidence="1" id="KW-0472">Membrane</keyword>
<accession>A0ABC9T9M6</accession>
<protein>
    <submittedName>
        <fullName evidence="4">Glycosyltransferase</fullName>
    </submittedName>
</protein>
<dbReference type="Pfam" id="PF13477">
    <property type="entry name" value="Glyco_trans_4_2"/>
    <property type="match status" value="1"/>
</dbReference>
<dbReference type="RefSeq" id="WP_016382847.1">
    <property type="nucleotide sequence ID" value="NZ_ANKJ01000038.1"/>
</dbReference>
<keyword evidence="1" id="KW-1133">Transmembrane helix</keyword>
<dbReference type="PANTHER" id="PTHR12526:SF630">
    <property type="entry name" value="GLYCOSYLTRANSFERASE"/>
    <property type="match status" value="1"/>
</dbReference>
<reference evidence="4 5" key="1">
    <citation type="journal article" date="2013" name="PLoS ONE">
        <title>Lactobacillus paracasei comparative genomics: towards species pan-genome definition and exploitation of diversity.</title>
        <authorList>
            <person name="Smokvina T."/>
            <person name="Wels M."/>
            <person name="Polka J."/>
            <person name="Chervaux C."/>
            <person name="Brisse S."/>
            <person name="Boekhorst J."/>
            <person name="van Hylckama Vlieg J.E."/>
            <person name="Siezen R.J."/>
        </authorList>
    </citation>
    <scope>NUCLEOTIDE SEQUENCE [LARGE SCALE GENOMIC DNA]</scope>
    <source>
        <strain evidence="4 5">Lpp49</strain>
    </source>
</reference>
<feature type="domain" description="Glycosyl transferase family 1" evidence="2">
    <location>
        <begin position="200"/>
        <end position="343"/>
    </location>
</feature>
<dbReference type="EMBL" id="ANKJ01000038">
    <property type="protein sequence ID" value="EPC89851.1"/>
    <property type="molecule type" value="Genomic_DNA"/>
</dbReference>
<comment type="caution">
    <text evidence="4">The sequence shown here is derived from an EMBL/GenBank/DDBJ whole genome shotgun (WGS) entry which is preliminary data.</text>
</comment>
<evidence type="ECO:0000313" key="5">
    <source>
        <dbReference type="Proteomes" id="UP000014310"/>
    </source>
</evidence>